<dbReference type="PANTHER" id="PTHR23346:SF7">
    <property type="entry name" value="STALLED RIBOSOME SENSOR GCN1"/>
    <property type="match status" value="1"/>
</dbReference>
<dbReference type="Gene3D" id="1.25.10.10">
    <property type="entry name" value="Leucine-rich Repeat Variant"/>
    <property type="match status" value="1"/>
</dbReference>
<sequence length="222" mass="24710">MPEVRCVAARALGTMRSEDLKHWLLEELKSNCSADKRSGAAEGLAEVVRGMGLAELDALMYLIIGKAQRTDIPPHELDGSIMTLIYLPSVFKEEFKQYIERIIPTILKALSNYSENVYDTALRAGQRIINMYANTDIELLLPKLEFRLFDDSWRFRKSSIQLLGDLLYRISGVSDEISTASACDDDTFGTESSQQLILSALGVDQRNCVLAGLYMGCCDSAP</sequence>
<dbReference type="GO" id="GO:0019887">
    <property type="term" value="F:protein kinase regulator activity"/>
    <property type="evidence" value="ECO:0007669"/>
    <property type="project" value="TreeGrafter"/>
</dbReference>
<accession>A0A9D4BZD2</accession>
<evidence type="ECO:0000313" key="2">
    <source>
        <dbReference type="EMBL" id="KAH3713793.1"/>
    </source>
</evidence>
<protein>
    <submittedName>
        <fullName evidence="2">Uncharacterized protein</fullName>
    </submittedName>
</protein>
<dbReference type="PANTHER" id="PTHR23346">
    <property type="entry name" value="TRANSLATIONAL ACTIVATOR GCN1-RELATED"/>
    <property type="match status" value="1"/>
</dbReference>
<dbReference type="GO" id="GO:0006417">
    <property type="term" value="P:regulation of translation"/>
    <property type="evidence" value="ECO:0007669"/>
    <property type="project" value="TreeGrafter"/>
</dbReference>
<dbReference type="GO" id="GO:0034198">
    <property type="term" value="P:cellular response to amino acid starvation"/>
    <property type="evidence" value="ECO:0007669"/>
    <property type="project" value="TreeGrafter"/>
</dbReference>
<proteinExistence type="predicted"/>
<dbReference type="InterPro" id="IPR016024">
    <property type="entry name" value="ARM-type_fold"/>
</dbReference>
<dbReference type="SUPFAM" id="SSF48371">
    <property type="entry name" value="ARM repeat"/>
    <property type="match status" value="1"/>
</dbReference>
<reference evidence="2" key="1">
    <citation type="journal article" date="2019" name="bioRxiv">
        <title>The Genome of the Zebra Mussel, Dreissena polymorpha: A Resource for Invasive Species Research.</title>
        <authorList>
            <person name="McCartney M.A."/>
            <person name="Auch B."/>
            <person name="Kono T."/>
            <person name="Mallez S."/>
            <person name="Zhang Y."/>
            <person name="Obille A."/>
            <person name="Becker A."/>
            <person name="Abrahante J.E."/>
            <person name="Garbe J."/>
            <person name="Badalamenti J.P."/>
            <person name="Herman A."/>
            <person name="Mangelson H."/>
            <person name="Liachko I."/>
            <person name="Sullivan S."/>
            <person name="Sone E.D."/>
            <person name="Koren S."/>
            <person name="Silverstein K.A.T."/>
            <person name="Beckman K.B."/>
            <person name="Gohl D.M."/>
        </authorList>
    </citation>
    <scope>NUCLEOTIDE SEQUENCE</scope>
    <source>
        <strain evidence="2">Duluth1</strain>
        <tissue evidence="2">Whole animal</tissue>
    </source>
</reference>
<evidence type="ECO:0000313" key="3">
    <source>
        <dbReference type="Proteomes" id="UP000828390"/>
    </source>
</evidence>
<organism evidence="2 3">
    <name type="scientific">Dreissena polymorpha</name>
    <name type="common">Zebra mussel</name>
    <name type="synonym">Mytilus polymorpha</name>
    <dbReference type="NCBI Taxonomy" id="45954"/>
    <lineage>
        <taxon>Eukaryota</taxon>
        <taxon>Metazoa</taxon>
        <taxon>Spiralia</taxon>
        <taxon>Lophotrochozoa</taxon>
        <taxon>Mollusca</taxon>
        <taxon>Bivalvia</taxon>
        <taxon>Autobranchia</taxon>
        <taxon>Heteroconchia</taxon>
        <taxon>Euheterodonta</taxon>
        <taxon>Imparidentia</taxon>
        <taxon>Neoheterodontei</taxon>
        <taxon>Myida</taxon>
        <taxon>Dreissenoidea</taxon>
        <taxon>Dreissenidae</taxon>
        <taxon>Dreissena</taxon>
    </lineage>
</organism>
<name>A0A9D4BZD2_DREPO</name>
<comment type="caution">
    <text evidence="2">The sequence shown here is derived from an EMBL/GenBank/DDBJ whole genome shotgun (WGS) entry which is preliminary data.</text>
</comment>
<keyword evidence="3" id="KW-1185">Reference proteome</keyword>
<dbReference type="InterPro" id="IPR011989">
    <property type="entry name" value="ARM-like"/>
</dbReference>
<evidence type="ECO:0000256" key="1">
    <source>
        <dbReference type="ARBA" id="ARBA00022737"/>
    </source>
</evidence>
<dbReference type="GO" id="GO:0005829">
    <property type="term" value="C:cytosol"/>
    <property type="evidence" value="ECO:0007669"/>
    <property type="project" value="TreeGrafter"/>
</dbReference>
<dbReference type="AlphaFoldDB" id="A0A9D4BZD2"/>
<dbReference type="EMBL" id="JAIWYP010000014">
    <property type="protein sequence ID" value="KAH3713793.1"/>
    <property type="molecule type" value="Genomic_DNA"/>
</dbReference>
<reference evidence="2" key="2">
    <citation type="submission" date="2020-11" db="EMBL/GenBank/DDBJ databases">
        <authorList>
            <person name="McCartney M.A."/>
            <person name="Auch B."/>
            <person name="Kono T."/>
            <person name="Mallez S."/>
            <person name="Becker A."/>
            <person name="Gohl D.M."/>
            <person name="Silverstein K.A.T."/>
            <person name="Koren S."/>
            <person name="Bechman K.B."/>
            <person name="Herman A."/>
            <person name="Abrahante J.E."/>
            <person name="Garbe J."/>
        </authorList>
    </citation>
    <scope>NUCLEOTIDE SEQUENCE</scope>
    <source>
        <strain evidence="2">Duluth1</strain>
        <tissue evidence="2">Whole animal</tissue>
    </source>
</reference>
<dbReference type="Proteomes" id="UP000828390">
    <property type="component" value="Unassembled WGS sequence"/>
</dbReference>
<gene>
    <name evidence="2" type="ORF">DPMN_073595</name>
</gene>
<keyword evidence="1" id="KW-0677">Repeat</keyword>